<evidence type="ECO:0000313" key="8">
    <source>
        <dbReference type="Proteomes" id="UP000198833"/>
    </source>
</evidence>
<dbReference type="AlphaFoldDB" id="A0A1H9E2R8"/>
<feature type="domain" description="Penicillin-binding protein transpeptidase" evidence="5">
    <location>
        <begin position="256"/>
        <end position="560"/>
    </location>
</feature>
<dbReference type="Pfam" id="PF00905">
    <property type="entry name" value="Transpeptidase"/>
    <property type="match status" value="1"/>
</dbReference>
<dbReference type="Proteomes" id="UP000198833">
    <property type="component" value="Unassembled WGS sequence"/>
</dbReference>
<dbReference type="RefSeq" id="WP_092571901.1">
    <property type="nucleotide sequence ID" value="NZ_CP149446.1"/>
</dbReference>
<dbReference type="EMBL" id="FOEN01000006">
    <property type="protein sequence ID" value="SEQ19974.1"/>
    <property type="molecule type" value="Genomic_DNA"/>
</dbReference>
<dbReference type="InterPro" id="IPR005311">
    <property type="entry name" value="PBP_dimer"/>
</dbReference>
<keyword evidence="8" id="KW-1185">Reference proteome</keyword>
<keyword evidence="4" id="KW-0812">Transmembrane</keyword>
<feature type="domain" description="Penicillin-binding protein dimerisation" evidence="6">
    <location>
        <begin position="58"/>
        <end position="215"/>
    </location>
</feature>
<dbReference type="GO" id="GO:0008658">
    <property type="term" value="F:penicillin binding"/>
    <property type="evidence" value="ECO:0007669"/>
    <property type="project" value="InterPro"/>
</dbReference>
<evidence type="ECO:0000256" key="4">
    <source>
        <dbReference type="SAM" id="Phobius"/>
    </source>
</evidence>
<evidence type="ECO:0000259" key="5">
    <source>
        <dbReference type="Pfam" id="PF00905"/>
    </source>
</evidence>
<dbReference type="InterPro" id="IPR036138">
    <property type="entry name" value="PBP_dimer_sf"/>
</dbReference>
<dbReference type="OrthoDB" id="9804124at2"/>
<organism evidence="7 8">
    <name type="scientific">Ignavigranum ruoffiae</name>
    <dbReference type="NCBI Taxonomy" id="89093"/>
    <lineage>
        <taxon>Bacteria</taxon>
        <taxon>Bacillati</taxon>
        <taxon>Bacillota</taxon>
        <taxon>Bacilli</taxon>
        <taxon>Lactobacillales</taxon>
        <taxon>Aerococcaceae</taxon>
        <taxon>Ignavigranum</taxon>
    </lineage>
</organism>
<dbReference type="Pfam" id="PF03717">
    <property type="entry name" value="PBP_dimer"/>
    <property type="match status" value="1"/>
</dbReference>
<feature type="transmembrane region" description="Helical" evidence="4">
    <location>
        <begin position="12"/>
        <end position="30"/>
    </location>
</feature>
<evidence type="ECO:0000259" key="6">
    <source>
        <dbReference type="Pfam" id="PF03717"/>
    </source>
</evidence>
<evidence type="ECO:0000313" key="7">
    <source>
        <dbReference type="EMBL" id="SEQ19974.1"/>
    </source>
</evidence>
<proteinExistence type="inferred from homology"/>
<dbReference type="GO" id="GO:0005886">
    <property type="term" value="C:plasma membrane"/>
    <property type="evidence" value="ECO:0007669"/>
    <property type="project" value="UniProtKB-SubCell"/>
</dbReference>
<sequence length="568" mass="63334">MTYNKDRNKNILLVVAFVCATFLVMIFRIYQLAIMKTSNGVDLASYHSEEFNRSSIASARRGSIYDINGYPIAMDTTSYSLYAVLQGGDGVEVIDDVDHVAKVLSQYIDLSRDQILERLLTPDAYQIEFGQAGQDLSQDTKEAIEAEHLAGIKFQEKSRRVYLNDYFAAHLIGYSSVNEELSQDLPVEIQTGQMGIEAMLDEKLSGIKNFRQLIKQDPKLDYLNGEDVYLTLDSRLQNYLDDLMNQAYQTYKPEQMMAYLVETKTGKLIASSQRPTFNLNTREGIDQEWKNVLVEEAVEPGSTIKILTLATAKNMGLYQDGERFKSGSVQVYDQIVKDYNGYGWGDITYDEGLIHSSNVAMVKLVEKMGIDQWEDALSRFGFGKSTQSGLPNEASGNVAFDNPVNAIMSGFGQGGSATPLQLLQAFTAVANQGKMLKIQFIDGIGSRGNTYKLQELGQVFSPETARHVLNVMVQTVEHPEGTAKPFKNNQVTIAAKTGTAQIADPDGVGYLTGPNDYYFSVVAFFPAEDPQYMLYMAIKRPTDDHQKMGSQILAEIFNPFVDNIMLTN</sequence>
<comment type="subcellular location">
    <subcellularLocation>
        <location evidence="1">Cell membrane</location>
        <topology evidence="1">Single-pass membrane protein</topology>
    </subcellularLocation>
</comment>
<dbReference type="InterPro" id="IPR012338">
    <property type="entry name" value="Beta-lactam/transpept-like"/>
</dbReference>
<comment type="similarity">
    <text evidence="2">Belongs to the transpeptidase family.</text>
</comment>
<keyword evidence="3 4" id="KW-0472">Membrane</keyword>
<dbReference type="Gene3D" id="3.40.710.10">
    <property type="entry name" value="DD-peptidase/beta-lactamase superfamily"/>
    <property type="match status" value="1"/>
</dbReference>
<dbReference type="PANTHER" id="PTHR30627">
    <property type="entry name" value="PEPTIDOGLYCAN D,D-TRANSPEPTIDASE"/>
    <property type="match status" value="1"/>
</dbReference>
<evidence type="ECO:0000256" key="3">
    <source>
        <dbReference type="ARBA" id="ARBA00023136"/>
    </source>
</evidence>
<dbReference type="SUPFAM" id="SSF56601">
    <property type="entry name" value="beta-lactamase/transpeptidase-like"/>
    <property type="match status" value="1"/>
</dbReference>
<evidence type="ECO:0000256" key="2">
    <source>
        <dbReference type="ARBA" id="ARBA00007171"/>
    </source>
</evidence>
<dbReference type="STRING" id="89093.SAMN04488558_10685"/>
<evidence type="ECO:0000256" key="1">
    <source>
        <dbReference type="ARBA" id="ARBA00004162"/>
    </source>
</evidence>
<accession>A0A1H9E2R8</accession>
<reference evidence="7 8" key="1">
    <citation type="submission" date="2016-10" db="EMBL/GenBank/DDBJ databases">
        <authorList>
            <person name="de Groot N.N."/>
        </authorList>
    </citation>
    <scope>NUCLEOTIDE SEQUENCE [LARGE SCALE GENOMIC DNA]</scope>
    <source>
        <strain evidence="7 8">DSM 15695</strain>
    </source>
</reference>
<keyword evidence="4" id="KW-1133">Transmembrane helix</keyword>
<name>A0A1H9E2R8_9LACT</name>
<dbReference type="Gene3D" id="3.30.70.2110">
    <property type="match status" value="1"/>
</dbReference>
<dbReference type="Gene3D" id="3.90.1310.10">
    <property type="entry name" value="Penicillin-binding protein 2a (Domain 2)"/>
    <property type="match status" value="1"/>
</dbReference>
<dbReference type="SUPFAM" id="SSF56519">
    <property type="entry name" value="Penicillin binding protein dimerisation domain"/>
    <property type="match status" value="1"/>
</dbReference>
<dbReference type="GO" id="GO:0071555">
    <property type="term" value="P:cell wall organization"/>
    <property type="evidence" value="ECO:0007669"/>
    <property type="project" value="TreeGrafter"/>
</dbReference>
<dbReference type="InterPro" id="IPR001460">
    <property type="entry name" value="PCN-bd_Tpept"/>
</dbReference>
<gene>
    <name evidence="7" type="ORF">SAMN04488558_10685</name>
</gene>
<dbReference type="InterPro" id="IPR050515">
    <property type="entry name" value="Beta-lactam/transpept"/>
</dbReference>
<protein>
    <submittedName>
        <fullName evidence="7">Penicillin-binding protein 2B</fullName>
    </submittedName>
</protein>
<dbReference type="PANTHER" id="PTHR30627:SF26">
    <property type="entry name" value="PENICILLIN-BINDING PROTEIN 2B"/>
    <property type="match status" value="1"/>
</dbReference>